<proteinExistence type="predicted"/>
<feature type="domain" description="Putative carbohydrate metabolism" evidence="2">
    <location>
        <begin position="75"/>
        <end position="318"/>
    </location>
</feature>
<dbReference type="GO" id="GO:0045493">
    <property type="term" value="P:xylan catabolic process"/>
    <property type="evidence" value="ECO:0007669"/>
    <property type="project" value="UniProtKB-KW"/>
</dbReference>
<keyword evidence="3" id="KW-0858">Xylan degradation</keyword>
<evidence type="ECO:0000313" key="3">
    <source>
        <dbReference type="EMBL" id="MQN80590.1"/>
    </source>
</evidence>
<dbReference type="Gene3D" id="2.60.120.890">
    <property type="entry name" value="BT2081, beta-jelly-roll domain"/>
    <property type="match status" value="1"/>
</dbReference>
<evidence type="ECO:0000256" key="1">
    <source>
        <dbReference type="SAM" id="SignalP"/>
    </source>
</evidence>
<protein>
    <submittedName>
        <fullName evidence="3">Glycoside hydrolase xylanase</fullName>
    </submittedName>
</protein>
<dbReference type="AlphaFoldDB" id="A0A6G1U0N0"/>
<dbReference type="InterPro" id="IPR038653">
    <property type="entry name" value="Put_CMD_sf"/>
</dbReference>
<dbReference type="Proteomes" id="UP000480425">
    <property type="component" value="Unassembled WGS sequence"/>
</dbReference>
<sequence>MEKKIVFSLAIALASLSSLPVQGQKKVVPLKYGNMDHWVIRNIKESAIIGGNQKTIYAVGPNMTLNGNTPYTNKGGSPWGSSNVLAHVSGIYKTNNSVYRDKRGNGYCAKLETHIEKVKVLGLINIKVLAAGSLFLGDVREPITSTKDGPKAINWGIPFTARPKAVQFDYKTYMPQSANRIKQNGFSGASTVAGRDYAIAVLYLQKRHEDAQGNITAKRVGTMVVKYGKSTNGWVNDATYTIHYGDIRHMAGYDAATMGLRSTDYARNSKGKSVPVRETGWAGNHETPTHLILQFSSSHGGAYIGTPGNTLWIDNVALVYE</sequence>
<comment type="caution">
    <text evidence="3">The sequence shown here is derived from an EMBL/GenBank/DDBJ whole genome shotgun (WGS) entry which is preliminary data.</text>
</comment>
<evidence type="ECO:0000259" key="2">
    <source>
        <dbReference type="Pfam" id="PF13201"/>
    </source>
</evidence>
<dbReference type="OrthoDB" id="1007466at2"/>
<evidence type="ECO:0000313" key="4">
    <source>
        <dbReference type="Proteomes" id="UP000480425"/>
    </source>
</evidence>
<accession>A0A6G1U0N0</accession>
<feature type="chain" id="PRO_5026032605" evidence="1">
    <location>
        <begin position="24"/>
        <end position="321"/>
    </location>
</feature>
<feature type="signal peptide" evidence="1">
    <location>
        <begin position="1"/>
        <end position="23"/>
    </location>
</feature>
<keyword evidence="3" id="KW-0378">Hydrolase</keyword>
<dbReference type="GO" id="GO:0016798">
    <property type="term" value="F:hydrolase activity, acting on glycosyl bonds"/>
    <property type="evidence" value="ECO:0007669"/>
    <property type="project" value="UniProtKB-KW"/>
</dbReference>
<keyword evidence="3" id="KW-0326">Glycosidase</keyword>
<dbReference type="Pfam" id="PF13201">
    <property type="entry name" value="PCMD"/>
    <property type="match status" value="1"/>
</dbReference>
<keyword evidence="1" id="KW-0732">Signal</keyword>
<keyword evidence="3" id="KW-0119">Carbohydrate metabolism</keyword>
<name>A0A6G1U0N0_9BACT</name>
<gene>
    <name evidence="3" type="ORF">F7D73_06420</name>
</gene>
<organism evidence="3 4">
    <name type="scientific">Segatella copri</name>
    <dbReference type="NCBI Taxonomy" id="165179"/>
    <lineage>
        <taxon>Bacteria</taxon>
        <taxon>Pseudomonadati</taxon>
        <taxon>Bacteroidota</taxon>
        <taxon>Bacteroidia</taxon>
        <taxon>Bacteroidales</taxon>
        <taxon>Prevotellaceae</taxon>
        <taxon>Segatella</taxon>
    </lineage>
</organism>
<dbReference type="InterPro" id="IPR025112">
    <property type="entry name" value="PCMD"/>
</dbReference>
<keyword evidence="3" id="KW-0624">Polysaccharide degradation</keyword>
<reference evidence="3 4" key="1">
    <citation type="submission" date="2019-09" db="EMBL/GenBank/DDBJ databases">
        <title>Distinct polysaccharide growth profiles of human intestinal Prevotella copri isolates.</title>
        <authorList>
            <person name="Fehlner-Peach H."/>
            <person name="Magnabosco C."/>
            <person name="Raghavan V."/>
            <person name="Scher J.U."/>
            <person name="Tett A."/>
            <person name="Cox L.M."/>
            <person name="Gottsegen C."/>
            <person name="Watters A."/>
            <person name="Wiltshire- Gordon J.D."/>
            <person name="Segata N."/>
            <person name="Bonneau R."/>
            <person name="Littman D.R."/>
        </authorList>
    </citation>
    <scope>NUCLEOTIDE SEQUENCE [LARGE SCALE GENOMIC DNA]</scope>
    <source>
        <strain evidence="4">iA622</strain>
    </source>
</reference>
<dbReference type="EMBL" id="VZCB01000052">
    <property type="protein sequence ID" value="MQN80590.1"/>
    <property type="molecule type" value="Genomic_DNA"/>
</dbReference>
<dbReference type="RefSeq" id="WP_153123199.1">
    <property type="nucleotide sequence ID" value="NZ_VZCB01000052.1"/>
</dbReference>